<dbReference type="EMBL" id="CP000252">
    <property type="protein sequence ID" value="ABC76115.1"/>
    <property type="molecule type" value="Genomic_DNA"/>
</dbReference>
<dbReference type="HOGENOM" id="CLU_1947743_0_0_7"/>
<evidence type="ECO:0000313" key="1">
    <source>
        <dbReference type="EMBL" id="ABC76115.1"/>
    </source>
</evidence>
<keyword evidence="2" id="KW-1185">Reference proteome</keyword>
<accession>Q2LQ25</accession>
<name>Q2LQ25_SYNAS</name>
<dbReference type="KEGG" id="sat:SYN_01432"/>
<dbReference type="AlphaFoldDB" id="Q2LQ25"/>
<evidence type="ECO:0000313" key="2">
    <source>
        <dbReference type="Proteomes" id="UP000001933"/>
    </source>
</evidence>
<dbReference type="Proteomes" id="UP000001933">
    <property type="component" value="Chromosome"/>
</dbReference>
<proteinExistence type="predicted"/>
<reference evidence="1 2" key="1">
    <citation type="journal article" date="2007" name="Proc. Natl. Acad. Sci. U.S.A.">
        <title>The genome of Syntrophus aciditrophicus: life at the thermodynamic limit of microbial growth.</title>
        <authorList>
            <person name="McInerney M.J."/>
            <person name="Rohlin L."/>
            <person name="Mouttaki H."/>
            <person name="Kim U."/>
            <person name="Krupp R.S."/>
            <person name="Rios-Hernandez L."/>
            <person name="Sieber J."/>
            <person name="Struchtemeyer C.G."/>
            <person name="Bhattacharyya A."/>
            <person name="Campbell J.W."/>
            <person name="Gunsalus R.P."/>
        </authorList>
    </citation>
    <scope>NUCLEOTIDE SEQUENCE [LARGE SCALE GENOMIC DNA]</scope>
    <source>
        <strain evidence="1 2">SB</strain>
    </source>
</reference>
<gene>
    <name evidence="1" type="ORF">SYN_01432</name>
</gene>
<dbReference type="InParanoid" id="Q2LQ25"/>
<organism evidence="1 2">
    <name type="scientific">Syntrophus aciditrophicus (strain SB)</name>
    <dbReference type="NCBI Taxonomy" id="56780"/>
    <lineage>
        <taxon>Bacteria</taxon>
        <taxon>Pseudomonadati</taxon>
        <taxon>Thermodesulfobacteriota</taxon>
        <taxon>Syntrophia</taxon>
        <taxon>Syntrophales</taxon>
        <taxon>Syntrophaceae</taxon>
        <taxon>Syntrophus</taxon>
    </lineage>
</organism>
<protein>
    <submittedName>
        <fullName evidence="1">Hypothetical cytosolic protein</fullName>
    </submittedName>
</protein>
<sequence length="129" mass="15197">MRIYTLILFFFFSVKSFKCNGLCNCMISLLLCDNCLEARQLPPFKVFLCLRLFLYNRLANLTSYSLYPESPLSTEADYPEWNVKYYDWQVTTNSPAKRRCRMEKSLTGEQPGRDWQGSTLFPEFEIELA</sequence>